<dbReference type="GO" id="GO:0009432">
    <property type="term" value="P:SOS response"/>
    <property type="evidence" value="ECO:0007669"/>
    <property type="project" value="TreeGrafter"/>
</dbReference>
<keyword evidence="7 9" id="KW-0234">DNA repair</keyword>
<dbReference type="InterPro" id="IPR003395">
    <property type="entry name" value="RecF/RecN/SMC_N"/>
</dbReference>
<keyword evidence="10" id="KW-0175">Coiled coil</keyword>
<feature type="coiled-coil region" evidence="10">
    <location>
        <begin position="347"/>
        <end position="374"/>
    </location>
</feature>
<evidence type="ECO:0000259" key="11">
    <source>
        <dbReference type="Pfam" id="PF02463"/>
    </source>
</evidence>
<dbReference type="Proteomes" id="UP000320791">
    <property type="component" value="Unassembled WGS sequence"/>
</dbReference>
<evidence type="ECO:0000256" key="7">
    <source>
        <dbReference type="ARBA" id="ARBA00023204"/>
    </source>
</evidence>
<evidence type="ECO:0000256" key="6">
    <source>
        <dbReference type="ARBA" id="ARBA00022840"/>
    </source>
</evidence>
<comment type="similarity">
    <text evidence="2 9">Belongs to the RecN family.</text>
</comment>
<proteinExistence type="inferred from homology"/>
<sequence length="572" mass="61024">MLAEITIENLGVIPAVTTELHPGLTVLTGETGAGKTMVVSGLRLLCGGRADASRVRAGANQAVVEGRFVVDSLPVESQAVAREVVAAAGGAADENGEFIASRVVNASGRSRAHLGGRSVPAATLQEFSVELLAIHGQNDQLRLLSPERQLAALDRLDPTIAGLVDAYREHYRQWRALAKDLQERSTKRRELAQEVDRLQFAIGEIDAVHPQPGEDAELVAAVRRLQDVDTLREAAATALGAIDGDMEALVDEPVASDLLGQAQAALADSEDPTLRELGERLAELTSALGDISAELGHFLSELPVDAEALESMLQRQQQLKQLTRKYAPDIDGVLAWREKAHRKLESIDISSDALARLQQQVAAAEKKMLAAATKLTKARTHAAKELSKRVTEELHGLAMPKTSFVAELRPIKPGKDGADEVEFLLAPTADAIPRPLATSASGGELSRVMLALEVILAAGNTGTTLVFDEVDAGVGGRAAVEIGRRLARLSRHNQVLVVTHLPQVAAFADAHLHVSKHVGDASVTSGLDHLSGERRVTELARMLAGLEDTDTGRAHAAELLEMAKTERKSFSV</sequence>
<dbReference type="PANTHER" id="PTHR11059">
    <property type="entry name" value="DNA REPAIR PROTEIN RECN"/>
    <property type="match status" value="1"/>
</dbReference>
<dbReference type="CDD" id="cd03241">
    <property type="entry name" value="ABC_RecN"/>
    <property type="match status" value="2"/>
</dbReference>
<evidence type="ECO:0000256" key="3">
    <source>
        <dbReference type="ARBA" id="ARBA00021315"/>
    </source>
</evidence>
<dbReference type="EMBL" id="VOHM01000001">
    <property type="protein sequence ID" value="TWT28953.1"/>
    <property type="molecule type" value="Genomic_DNA"/>
</dbReference>
<dbReference type="GO" id="GO:0005524">
    <property type="term" value="F:ATP binding"/>
    <property type="evidence" value="ECO:0007669"/>
    <property type="project" value="UniProtKB-KW"/>
</dbReference>
<keyword evidence="6" id="KW-0067">ATP-binding</keyword>
<keyword evidence="4" id="KW-0547">Nucleotide-binding</keyword>
<evidence type="ECO:0000256" key="1">
    <source>
        <dbReference type="ARBA" id="ARBA00003618"/>
    </source>
</evidence>
<keyword evidence="5 9" id="KW-0227">DNA damage</keyword>
<dbReference type="Pfam" id="PF02463">
    <property type="entry name" value="SMC_N"/>
    <property type="match status" value="1"/>
</dbReference>
<name>A0A5C5UTT2_9CORY</name>
<dbReference type="PIRSF" id="PIRSF003128">
    <property type="entry name" value="RecN"/>
    <property type="match status" value="1"/>
</dbReference>
<dbReference type="InterPro" id="IPR004604">
    <property type="entry name" value="DNA_recomb/repair_RecN"/>
</dbReference>
<keyword evidence="13" id="KW-1185">Reference proteome</keyword>
<dbReference type="GO" id="GO:0043590">
    <property type="term" value="C:bacterial nucleoid"/>
    <property type="evidence" value="ECO:0007669"/>
    <property type="project" value="TreeGrafter"/>
</dbReference>
<evidence type="ECO:0000313" key="12">
    <source>
        <dbReference type="EMBL" id="TWT28953.1"/>
    </source>
</evidence>
<dbReference type="RefSeq" id="WP_146323069.1">
    <property type="nucleotide sequence ID" value="NZ_BAABLR010000076.1"/>
</dbReference>
<evidence type="ECO:0000256" key="9">
    <source>
        <dbReference type="PIRNR" id="PIRNR003128"/>
    </source>
</evidence>
<dbReference type="OrthoDB" id="9806954at2"/>
<gene>
    <name evidence="12" type="primary">recN</name>
    <name evidence="12" type="ORF">FRX94_00035</name>
</gene>
<dbReference type="FunFam" id="3.40.50.300:FF:000356">
    <property type="entry name" value="DNA repair protein RecN"/>
    <property type="match status" value="1"/>
</dbReference>
<dbReference type="FunFam" id="3.40.50.300:FF:000319">
    <property type="entry name" value="DNA repair protein RecN"/>
    <property type="match status" value="1"/>
</dbReference>
<organism evidence="12 13">
    <name type="scientific">Corynebacterium canis</name>
    <dbReference type="NCBI Taxonomy" id="679663"/>
    <lineage>
        <taxon>Bacteria</taxon>
        <taxon>Bacillati</taxon>
        <taxon>Actinomycetota</taxon>
        <taxon>Actinomycetes</taxon>
        <taxon>Mycobacteriales</taxon>
        <taxon>Corynebacteriaceae</taxon>
        <taxon>Corynebacterium</taxon>
    </lineage>
</organism>
<evidence type="ECO:0000313" key="13">
    <source>
        <dbReference type="Proteomes" id="UP000320791"/>
    </source>
</evidence>
<reference evidence="12 13" key="1">
    <citation type="submission" date="2019-08" db="EMBL/GenBank/DDBJ databases">
        <authorList>
            <person name="Lei W."/>
        </authorList>
    </citation>
    <scope>NUCLEOTIDE SEQUENCE [LARGE SCALE GENOMIC DNA]</scope>
    <source>
        <strain evidence="12 13">CCUG 58627</strain>
    </source>
</reference>
<protein>
    <recommendedName>
        <fullName evidence="3 9">DNA repair protein RecN</fullName>
    </recommendedName>
    <alternativeName>
        <fullName evidence="8 9">Recombination protein N</fullName>
    </alternativeName>
</protein>
<dbReference type="GO" id="GO:0006281">
    <property type="term" value="P:DNA repair"/>
    <property type="evidence" value="ECO:0007669"/>
    <property type="project" value="UniProtKB-KW"/>
</dbReference>
<comment type="function">
    <text evidence="1 9">May be involved in recombinational repair of damaged DNA.</text>
</comment>
<dbReference type="Gene3D" id="3.40.50.300">
    <property type="entry name" value="P-loop containing nucleotide triphosphate hydrolases"/>
    <property type="match status" value="2"/>
</dbReference>
<dbReference type="InterPro" id="IPR027417">
    <property type="entry name" value="P-loop_NTPase"/>
</dbReference>
<feature type="domain" description="RecF/RecN/SMC N-terminal" evidence="11">
    <location>
        <begin position="2"/>
        <end position="516"/>
    </location>
</feature>
<evidence type="ECO:0000256" key="4">
    <source>
        <dbReference type="ARBA" id="ARBA00022741"/>
    </source>
</evidence>
<dbReference type="NCBIfam" id="TIGR00634">
    <property type="entry name" value="recN"/>
    <property type="match status" value="1"/>
</dbReference>
<evidence type="ECO:0000256" key="8">
    <source>
        <dbReference type="ARBA" id="ARBA00033408"/>
    </source>
</evidence>
<accession>A0A5C5UTT2</accession>
<evidence type="ECO:0000256" key="10">
    <source>
        <dbReference type="SAM" id="Coils"/>
    </source>
</evidence>
<evidence type="ECO:0000256" key="2">
    <source>
        <dbReference type="ARBA" id="ARBA00009441"/>
    </source>
</evidence>
<dbReference type="SUPFAM" id="SSF52540">
    <property type="entry name" value="P-loop containing nucleoside triphosphate hydrolases"/>
    <property type="match status" value="2"/>
</dbReference>
<comment type="caution">
    <text evidence="12">The sequence shown here is derived from an EMBL/GenBank/DDBJ whole genome shotgun (WGS) entry which is preliminary data.</text>
</comment>
<dbReference type="PANTHER" id="PTHR11059:SF0">
    <property type="entry name" value="DNA REPAIR PROTEIN RECN"/>
    <property type="match status" value="1"/>
</dbReference>
<dbReference type="AlphaFoldDB" id="A0A5C5UTT2"/>
<evidence type="ECO:0000256" key="5">
    <source>
        <dbReference type="ARBA" id="ARBA00022763"/>
    </source>
</evidence>
<dbReference type="GO" id="GO:0006310">
    <property type="term" value="P:DNA recombination"/>
    <property type="evidence" value="ECO:0007669"/>
    <property type="project" value="InterPro"/>
</dbReference>